<organism evidence="2 3">
    <name type="scientific">Portunus trituberculatus</name>
    <name type="common">Swimming crab</name>
    <name type="synonym">Neptunus trituberculatus</name>
    <dbReference type="NCBI Taxonomy" id="210409"/>
    <lineage>
        <taxon>Eukaryota</taxon>
        <taxon>Metazoa</taxon>
        <taxon>Ecdysozoa</taxon>
        <taxon>Arthropoda</taxon>
        <taxon>Crustacea</taxon>
        <taxon>Multicrustacea</taxon>
        <taxon>Malacostraca</taxon>
        <taxon>Eumalacostraca</taxon>
        <taxon>Eucarida</taxon>
        <taxon>Decapoda</taxon>
        <taxon>Pleocyemata</taxon>
        <taxon>Brachyura</taxon>
        <taxon>Eubrachyura</taxon>
        <taxon>Portunoidea</taxon>
        <taxon>Portunidae</taxon>
        <taxon>Portuninae</taxon>
        <taxon>Portunus</taxon>
    </lineage>
</organism>
<sequence length="99" mass="10731">MDLAAFEQKLRQTLECKAGNVVIQPTNQLAETEAEEGAGAEAEAEAETEAGAEAETEAKAQAEIEAEAHAKTETVVSTFQNSKRSVFWLIKDNVRQQHG</sequence>
<feature type="region of interest" description="Disordered" evidence="1">
    <location>
        <begin position="29"/>
        <end position="60"/>
    </location>
</feature>
<evidence type="ECO:0000313" key="3">
    <source>
        <dbReference type="Proteomes" id="UP000324222"/>
    </source>
</evidence>
<protein>
    <submittedName>
        <fullName evidence="2">Uncharacterized protein</fullName>
    </submittedName>
</protein>
<evidence type="ECO:0000313" key="2">
    <source>
        <dbReference type="EMBL" id="MPC62848.1"/>
    </source>
</evidence>
<dbReference type="AlphaFoldDB" id="A0A5B7H0Y5"/>
<name>A0A5B7H0Y5_PORTR</name>
<accession>A0A5B7H0Y5</accession>
<dbReference type="Proteomes" id="UP000324222">
    <property type="component" value="Unassembled WGS sequence"/>
</dbReference>
<keyword evidence="3" id="KW-1185">Reference proteome</keyword>
<feature type="compositionally biased region" description="Acidic residues" evidence="1">
    <location>
        <begin position="32"/>
        <end position="55"/>
    </location>
</feature>
<gene>
    <name evidence="2" type="ORF">E2C01_056938</name>
</gene>
<evidence type="ECO:0000256" key="1">
    <source>
        <dbReference type="SAM" id="MobiDB-lite"/>
    </source>
</evidence>
<reference evidence="2 3" key="1">
    <citation type="submission" date="2019-05" db="EMBL/GenBank/DDBJ databases">
        <title>Another draft genome of Portunus trituberculatus and its Hox gene families provides insights of decapod evolution.</title>
        <authorList>
            <person name="Jeong J.-H."/>
            <person name="Song I."/>
            <person name="Kim S."/>
            <person name="Choi T."/>
            <person name="Kim D."/>
            <person name="Ryu S."/>
            <person name="Kim W."/>
        </authorList>
    </citation>
    <scope>NUCLEOTIDE SEQUENCE [LARGE SCALE GENOMIC DNA]</scope>
    <source>
        <tissue evidence="2">Muscle</tissue>
    </source>
</reference>
<proteinExistence type="predicted"/>
<dbReference type="EMBL" id="VSRR010020118">
    <property type="protein sequence ID" value="MPC62848.1"/>
    <property type="molecule type" value="Genomic_DNA"/>
</dbReference>
<comment type="caution">
    <text evidence="2">The sequence shown here is derived from an EMBL/GenBank/DDBJ whole genome shotgun (WGS) entry which is preliminary data.</text>
</comment>